<proteinExistence type="predicted"/>
<feature type="non-terminal residue" evidence="1">
    <location>
        <position position="1"/>
    </location>
</feature>
<sequence length="181" mass="20808">GITQYLTAVQGMPKDVEEYLDKKIKTFVWNGKAVAPVNHEIMFLPKDEGGRDLLSIKDRNEAIELKNLRDFLTREGRERAKWSALANGRLRKEVQGNTTVDPKVRDNPFTQSWKPLQKNLPRAIKRMLGTIRRNKLTFDALALSKELKEELPMFFHYGAEGLKNNSTCADCLRDNHEARLV</sequence>
<accession>A0AAD7BPA7</accession>
<keyword evidence="2" id="KW-1185">Reference proteome</keyword>
<protein>
    <submittedName>
        <fullName evidence="1">Uncharacterized protein</fullName>
    </submittedName>
</protein>
<dbReference type="Proteomes" id="UP001221142">
    <property type="component" value="Unassembled WGS sequence"/>
</dbReference>
<name>A0AAD7BPA7_9AGAR</name>
<dbReference type="EMBL" id="JARKIF010000011">
    <property type="protein sequence ID" value="KAJ7626815.1"/>
    <property type="molecule type" value="Genomic_DNA"/>
</dbReference>
<organism evidence="1 2">
    <name type="scientific">Roridomyces roridus</name>
    <dbReference type="NCBI Taxonomy" id="1738132"/>
    <lineage>
        <taxon>Eukaryota</taxon>
        <taxon>Fungi</taxon>
        <taxon>Dikarya</taxon>
        <taxon>Basidiomycota</taxon>
        <taxon>Agaricomycotina</taxon>
        <taxon>Agaricomycetes</taxon>
        <taxon>Agaricomycetidae</taxon>
        <taxon>Agaricales</taxon>
        <taxon>Marasmiineae</taxon>
        <taxon>Mycenaceae</taxon>
        <taxon>Roridomyces</taxon>
    </lineage>
</organism>
<gene>
    <name evidence="1" type="ORF">FB45DRAFT_673790</name>
</gene>
<reference evidence="1" key="1">
    <citation type="submission" date="2023-03" db="EMBL/GenBank/DDBJ databases">
        <title>Massive genome expansion in bonnet fungi (Mycena s.s.) driven by repeated elements and novel gene families across ecological guilds.</title>
        <authorList>
            <consortium name="Lawrence Berkeley National Laboratory"/>
            <person name="Harder C.B."/>
            <person name="Miyauchi S."/>
            <person name="Viragh M."/>
            <person name="Kuo A."/>
            <person name="Thoen E."/>
            <person name="Andreopoulos B."/>
            <person name="Lu D."/>
            <person name="Skrede I."/>
            <person name="Drula E."/>
            <person name="Henrissat B."/>
            <person name="Morin E."/>
            <person name="Kohler A."/>
            <person name="Barry K."/>
            <person name="LaButti K."/>
            <person name="Morin E."/>
            <person name="Salamov A."/>
            <person name="Lipzen A."/>
            <person name="Mereny Z."/>
            <person name="Hegedus B."/>
            <person name="Baldrian P."/>
            <person name="Stursova M."/>
            <person name="Weitz H."/>
            <person name="Taylor A."/>
            <person name="Grigoriev I.V."/>
            <person name="Nagy L.G."/>
            <person name="Martin F."/>
            <person name="Kauserud H."/>
        </authorList>
    </citation>
    <scope>NUCLEOTIDE SEQUENCE</scope>
    <source>
        <strain evidence="1">9284</strain>
    </source>
</reference>
<dbReference type="AlphaFoldDB" id="A0AAD7BPA7"/>
<evidence type="ECO:0000313" key="2">
    <source>
        <dbReference type="Proteomes" id="UP001221142"/>
    </source>
</evidence>
<evidence type="ECO:0000313" key="1">
    <source>
        <dbReference type="EMBL" id="KAJ7626815.1"/>
    </source>
</evidence>
<comment type="caution">
    <text evidence="1">The sequence shown here is derived from an EMBL/GenBank/DDBJ whole genome shotgun (WGS) entry which is preliminary data.</text>
</comment>
<feature type="non-terminal residue" evidence="1">
    <location>
        <position position="181"/>
    </location>
</feature>